<organism evidence="11 12">
    <name type="scientific">Thioclava sediminum</name>
    <dbReference type="NCBI Taxonomy" id="1915319"/>
    <lineage>
        <taxon>Bacteria</taxon>
        <taxon>Pseudomonadati</taxon>
        <taxon>Pseudomonadota</taxon>
        <taxon>Alphaproteobacteria</taxon>
        <taxon>Rhodobacterales</taxon>
        <taxon>Paracoccaceae</taxon>
        <taxon>Thioclava</taxon>
    </lineage>
</organism>
<feature type="domain" description="UvrD-like helicase ATP-binding" evidence="10">
    <location>
        <begin position="247"/>
        <end position="542"/>
    </location>
</feature>
<dbReference type="EMBL" id="MPZV01000001">
    <property type="protein sequence ID" value="OOY26167.1"/>
    <property type="molecule type" value="Genomic_DNA"/>
</dbReference>
<keyword evidence="12" id="KW-1185">Reference proteome</keyword>
<keyword evidence="5" id="KW-0413">Isomerase</keyword>
<dbReference type="Pfam" id="PF13361">
    <property type="entry name" value="UvrD_C"/>
    <property type="match status" value="1"/>
</dbReference>
<evidence type="ECO:0000256" key="6">
    <source>
        <dbReference type="ARBA" id="ARBA00034617"/>
    </source>
</evidence>
<keyword evidence="4 9" id="KW-0067">ATP-binding</keyword>
<dbReference type="Pfam" id="PF00580">
    <property type="entry name" value="UvrD-helicase"/>
    <property type="match status" value="1"/>
</dbReference>
<evidence type="ECO:0000256" key="5">
    <source>
        <dbReference type="ARBA" id="ARBA00023235"/>
    </source>
</evidence>
<proteinExistence type="predicted"/>
<dbReference type="PANTHER" id="PTHR11070">
    <property type="entry name" value="UVRD / RECB / PCRA DNA HELICASE FAMILY MEMBER"/>
    <property type="match status" value="1"/>
</dbReference>
<evidence type="ECO:0000256" key="3">
    <source>
        <dbReference type="ARBA" id="ARBA00022806"/>
    </source>
</evidence>
<comment type="catalytic activity">
    <reaction evidence="8">
        <text>ATP + H2O = ADP + phosphate + H(+)</text>
        <dbReference type="Rhea" id="RHEA:13065"/>
        <dbReference type="ChEBI" id="CHEBI:15377"/>
        <dbReference type="ChEBI" id="CHEBI:15378"/>
        <dbReference type="ChEBI" id="CHEBI:30616"/>
        <dbReference type="ChEBI" id="CHEBI:43474"/>
        <dbReference type="ChEBI" id="CHEBI:456216"/>
        <dbReference type="EC" id="5.6.2.4"/>
    </reaction>
</comment>
<evidence type="ECO:0000256" key="7">
    <source>
        <dbReference type="ARBA" id="ARBA00034808"/>
    </source>
</evidence>
<dbReference type="EC" id="5.6.2.4" evidence="7"/>
<reference evidence="11 12" key="1">
    <citation type="submission" date="2016-11" db="EMBL/GenBank/DDBJ databases">
        <title>A multilocus sequence analysis scheme for characterization of bacteria in the genus Thioclava.</title>
        <authorList>
            <person name="Liu Y."/>
            <person name="Shao Z."/>
        </authorList>
    </citation>
    <scope>NUCLEOTIDE SEQUENCE [LARGE SCALE GENOMIC DNA]</scope>
    <source>
        <strain evidence="11 12">TAW-CT134</strain>
    </source>
</reference>
<evidence type="ECO:0000256" key="8">
    <source>
        <dbReference type="ARBA" id="ARBA00048988"/>
    </source>
</evidence>
<keyword evidence="2 9" id="KW-0378">Hydrolase</keyword>
<comment type="caution">
    <text evidence="11">The sequence shown here is derived from an EMBL/GenBank/DDBJ whole genome shotgun (WGS) entry which is preliminary data.</text>
</comment>
<evidence type="ECO:0000259" key="10">
    <source>
        <dbReference type="PROSITE" id="PS51198"/>
    </source>
</evidence>
<dbReference type="InterPro" id="IPR000212">
    <property type="entry name" value="DNA_helicase_UvrD/REP"/>
</dbReference>
<comment type="catalytic activity">
    <reaction evidence="6">
        <text>Couples ATP hydrolysis with the unwinding of duplex DNA by translocating in the 3'-5' direction.</text>
        <dbReference type="EC" id="5.6.2.4"/>
    </reaction>
</comment>
<dbReference type="InterPro" id="IPR027417">
    <property type="entry name" value="P-loop_NTPase"/>
</dbReference>
<dbReference type="InterPro" id="IPR014016">
    <property type="entry name" value="UvrD-like_ATP-bd"/>
</dbReference>
<keyword evidence="1 9" id="KW-0547">Nucleotide-binding</keyword>
<dbReference type="Proteomes" id="UP000190787">
    <property type="component" value="Unassembled WGS sequence"/>
</dbReference>
<name>A0ABX3N2H7_9RHOB</name>
<evidence type="ECO:0000256" key="2">
    <source>
        <dbReference type="ARBA" id="ARBA00022801"/>
    </source>
</evidence>
<evidence type="ECO:0000313" key="11">
    <source>
        <dbReference type="EMBL" id="OOY26167.1"/>
    </source>
</evidence>
<dbReference type="InterPro" id="IPR014017">
    <property type="entry name" value="DNA_helicase_UvrD-like_C"/>
</dbReference>
<dbReference type="InterPro" id="IPR035093">
    <property type="entry name" value="RelE/ParE_toxin_dom_sf"/>
</dbReference>
<keyword evidence="3 9" id="KW-0347">Helicase</keyword>
<evidence type="ECO:0000256" key="4">
    <source>
        <dbReference type="ARBA" id="ARBA00022840"/>
    </source>
</evidence>
<evidence type="ECO:0000256" key="9">
    <source>
        <dbReference type="PROSITE-ProRule" id="PRU00560"/>
    </source>
</evidence>
<evidence type="ECO:0000256" key="1">
    <source>
        <dbReference type="ARBA" id="ARBA00022741"/>
    </source>
</evidence>
<feature type="binding site" evidence="9">
    <location>
        <begin position="268"/>
        <end position="275"/>
    </location>
    <ligand>
        <name>ATP</name>
        <dbReference type="ChEBI" id="CHEBI:30616"/>
    </ligand>
</feature>
<sequence>MDAISKRVSYDIGCMKSLRKLPDKVAIRFMDMMTRYMSDPTANGLNLETVEGAKDNSIKSLRVDQGYRAIAFEVGRDIMFVHVNEHDKAYRWATRRRVKLDPGTNRIRVVEELDATAVEAEAPAPSEPRLFAEIADKRLRALGVPDEEFPAIRTITTIEALEVAEEDFDPLTYQVLYALAAGYSDQEVYALTGVAEEPQTAPETAGEDVSFDQLIETEESRQTIFIPESEAELRRVFEEGLEGWRVFLHPEQRKLAYRDYNGPAMVRGGAGTGKTVVAMHRAKHLADQIKDDPGQAGQRILVTTFTTSLAQDIEANLRTLCPEHLDARPPRIEVTNLDRWVSQFLKRKSFAREVAFFGEARDRLDKTWKEVFDDHAMPEGLSEPFVKAEWAQIVQAKGLTDKRAYLKASRAGRGTPLDRRKRAALWEMFADYRARMISDGLAEPDDAYREAVEILSAEAPSLPYNSVVVDEAQDMGEQAFRLIRAIIPENIAGDRNSLFIVGDAHQRIYGRRASMSSCGIEVRGRSRRLRLNYRTTQEIRAWAVSILEGVSVDDLDEGTDTLKGYVSLLHGAAPDLVRCASEAEELTGLADWIQALPANQIRRSDVGVLCARRTDVKRVEEALRAAGIETVVLRSGAEDRSVPGVRVTTMHRAKGLEFFAVAIPFLSDTAFPPQGALNAAVDAADREDIVILYRSLLHVAATRAKKALRVSWSNTATKLIFP</sequence>
<dbReference type="SUPFAM" id="SSF143011">
    <property type="entry name" value="RelE-like"/>
    <property type="match status" value="1"/>
</dbReference>
<dbReference type="PROSITE" id="PS51198">
    <property type="entry name" value="UVRD_HELICASE_ATP_BIND"/>
    <property type="match status" value="1"/>
</dbReference>
<dbReference type="PANTHER" id="PTHR11070:SF45">
    <property type="entry name" value="DNA 3'-5' HELICASE"/>
    <property type="match status" value="1"/>
</dbReference>
<dbReference type="SUPFAM" id="SSF52540">
    <property type="entry name" value="P-loop containing nucleoside triphosphate hydrolases"/>
    <property type="match status" value="1"/>
</dbReference>
<dbReference type="Gene3D" id="3.40.50.300">
    <property type="entry name" value="P-loop containing nucleotide triphosphate hydrolases"/>
    <property type="match status" value="2"/>
</dbReference>
<protein>
    <recommendedName>
        <fullName evidence="7">DNA 3'-5' helicase</fullName>
        <ecNumber evidence="7">5.6.2.4</ecNumber>
    </recommendedName>
</protein>
<evidence type="ECO:0000313" key="12">
    <source>
        <dbReference type="Proteomes" id="UP000190787"/>
    </source>
</evidence>
<gene>
    <name evidence="11" type="ORF">BMI91_00110</name>
</gene>
<accession>A0ABX3N2H7</accession>